<evidence type="ECO:0000313" key="2">
    <source>
        <dbReference type="Proteomes" id="UP000053051"/>
    </source>
</evidence>
<keyword evidence="2" id="KW-1185">Reference proteome</keyword>
<dbReference type="STRING" id="1165094.RINTHH_4560"/>
<evidence type="ECO:0000313" key="1">
    <source>
        <dbReference type="EMBL" id="CCH66611.1"/>
    </source>
</evidence>
<dbReference type="InterPro" id="IPR036412">
    <property type="entry name" value="HAD-like_sf"/>
</dbReference>
<dbReference type="InterPro" id="IPR023214">
    <property type="entry name" value="HAD_sf"/>
</dbReference>
<dbReference type="Gene3D" id="3.40.50.1000">
    <property type="entry name" value="HAD superfamily/HAD-like"/>
    <property type="match status" value="1"/>
</dbReference>
<name>M1X4S7_9NOST</name>
<gene>
    <name evidence="1" type="ORF">RINTHH_4560</name>
</gene>
<accession>M1X4S7</accession>
<reference evidence="2" key="2">
    <citation type="submission" date="2016-01" db="EMBL/GenBank/DDBJ databases">
        <title>Diatom-associated endosymboitic cyanobacterium lacks core nitrogen metabolism enzymes.</title>
        <authorList>
            <person name="Hilton J.A."/>
            <person name="Foster R.A."/>
            <person name="Tripp H.J."/>
            <person name="Carter B.J."/>
            <person name="Zehr J.P."/>
            <person name="Villareal T.A."/>
        </authorList>
    </citation>
    <scope>NUCLEOTIDE SEQUENCE [LARGE SCALE GENOMIC DNA]</scope>
    <source>
        <strain evidence="2">HH01</strain>
    </source>
</reference>
<dbReference type="EMBL" id="CAIY01000027">
    <property type="protein sequence ID" value="CCH66611.1"/>
    <property type="molecule type" value="Genomic_DNA"/>
</dbReference>
<comment type="caution">
    <text evidence="1">The sequence shown here is derived from an EMBL/GenBank/DDBJ whole genome shotgun (WGS) entry which is preliminary data.</text>
</comment>
<proteinExistence type="predicted"/>
<reference evidence="1 2" key="1">
    <citation type="submission" date="2012-05" db="EMBL/GenBank/DDBJ databases">
        <authorList>
            <person name="Hilton J."/>
        </authorList>
    </citation>
    <scope>NUCLEOTIDE SEQUENCE [LARGE SCALE GENOMIC DNA]</scope>
    <source>
        <strain evidence="1 2">HH01</strain>
    </source>
</reference>
<dbReference type="AlphaFoldDB" id="M1X4S7"/>
<protein>
    <submittedName>
        <fullName evidence="1">Uncharacterized protein</fullName>
    </submittedName>
</protein>
<dbReference type="Proteomes" id="UP000053051">
    <property type="component" value="Unassembled WGS sequence"/>
</dbReference>
<organism evidence="1 2">
    <name type="scientific">Richelia intracellularis HH01</name>
    <dbReference type="NCBI Taxonomy" id="1165094"/>
    <lineage>
        <taxon>Bacteria</taxon>
        <taxon>Bacillati</taxon>
        <taxon>Cyanobacteriota</taxon>
        <taxon>Cyanophyceae</taxon>
        <taxon>Nostocales</taxon>
        <taxon>Nostocaceae</taxon>
        <taxon>Richelia</taxon>
    </lineage>
</organism>
<dbReference type="SUPFAM" id="SSF56784">
    <property type="entry name" value="HAD-like"/>
    <property type="match status" value="1"/>
</dbReference>
<sequence>MHRFYPGVVETIQSAITNKIQVYIITTKESRFVQTLLHKAGININNNRIFWQRS</sequence>